<keyword evidence="3" id="KW-0804">Transcription</keyword>
<evidence type="ECO:0000256" key="3">
    <source>
        <dbReference type="ARBA" id="ARBA00023163"/>
    </source>
</evidence>
<name>A0A3L6PPM1_PANMI</name>
<evidence type="ECO:0000256" key="2">
    <source>
        <dbReference type="ARBA" id="ARBA00023015"/>
    </source>
</evidence>
<dbReference type="EMBL" id="PQIB02000016">
    <property type="protein sequence ID" value="RLM61280.1"/>
    <property type="molecule type" value="Genomic_DNA"/>
</dbReference>
<dbReference type="SUPFAM" id="SSF47459">
    <property type="entry name" value="HLH, helix-loop-helix DNA-binding domain"/>
    <property type="match status" value="1"/>
</dbReference>
<keyword evidence="2" id="KW-0805">Transcription regulation</keyword>
<accession>A0A3L6PPM1</accession>
<sequence length="180" mass="19389">MAGGCPPEPTLAGGYSSVRRIEAPPPARLRGGFEYLALTLSMKPVDGESSVAADPRAAGPVPPVDARRPEPPQIRVDFVLAFGGGGGGGRVNWRMRRGRLAGATASRRPRSTCPRTWRRRGRLNSHILAIRAVVPNISKMSKESTLSGQEEGRFSSPKLSKINEFNSIFLKISYSCSSKS</sequence>
<dbReference type="AlphaFoldDB" id="A0A3L6PPM1"/>
<keyword evidence="6" id="KW-1185">Reference proteome</keyword>
<feature type="region of interest" description="Disordered" evidence="4">
    <location>
        <begin position="47"/>
        <end position="70"/>
    </location>
</feature>
<dbReference type="InterPro" id="IPR036638">
    <property type="entry name" value="HLH_DNA-bd_sf"/>
</dbReference>
<gene>
    <name evidence="5" type="ORF">C2845_PM14G06970</name>
</gene>
<dbReference type="OrthoDB" id="10344669at2759"/>
<dbReference type="GO" id="GO:0046983">
    <property type="term" value="F:protein dimerization activity"/>
    <property type="evidence" value="ECO:0007669"/>
    <property type="project" value="InterPro"/>
</dbReference>
<evidence type="ECO:0000256" key="4">
    <source>
        <dbReference type="SAM" id="MobiDB-lite"/>
    </source>
</evidence>
<proteinExistence type="inferred from homology"/>
<evidence type="ECO:0000313" key="6">
    <source>
        <dbReference type="Proteomes" id="UP000275267"/>
    </source>
</evidence>
<reference evidence="6" key="1">
    <citation type="journal article" date="2019" name="Nat. Commun.">
        <title>The genome of broomcorn millet.</title>
        <authorList>
            <person name="Zou C."/>
            <person name="Miki D."/>
            <person name="Li D."/>
            <person name="Tang Q."/>
            <person name="Xiao L."/>
            <person name="Rajput S."/>
            <person name="Deng P."/>
            <person name="Jia W."/>
            <person name="Huang R."/>
            <person name="Zhang M."/>
            <person name="Sun Y."/>
            <person name="Hu J."/>
            <person name="Fu X."/>
            <person name="Schnable P.S."/>
            <person name="Li F."/>
            <person name="Zhang H."/>
            <person name="Feng B."/>
            <person name="Zhu X."/>
            <person name="Liu R."/>
            <person name="Schnable J.C."/>
            <person name="Zhu J.-K."/>
            <person name="Zhang H."/>
        </authorList>
    </citation>
    <scope>NUCLEOTIDE SEQUENCE [LARGE SCALE GENOMIC DNA]</scope>
</reference>
<dbReference type="Proteomes" id="UP000275267">
    <property type="component" value="Unassembled WGS sequence"/>
</dbReference>
<protein>
    <submittedName>
        <fullName evidence="5">Uncharacterized protein</fullName>
    </submittedName>
</protein>
<organism evidence="5 6">
    <name type="scientific">Panicum miliaceum</name>
    <name type="common">Proso millet</name>
    <name type="synonym">Broomcorn millet</name>
    <dbReference type="NCBI Taxonomy" id="4540"/>
    <lineage>
        <taxon>Eukaryota</taxon>
        <taxon>Viridiplantae</taxon>
        <taxon>Streptophyta</taxon>
        <taxon>Embryophyta</taxon>
        <taxon>Tracheophyta</taxon>
        <taxon>Spermatophyta</taxon>
        <taxon>Magnoliopsida</taxon>
        <taxon>Liliopsida</taxon>
        <taxon>Poales</taxon>
        <taxon>Poaceae</taxon>
        <taxon>PACMAD clade</taxon>
        <taxon>Panicoideae</taxon>
        <taxon>Panicodae</taxon>
        <taxon>Paniceae</taxon>
        <taxon>Panicinae</taxon>
        <taxon>Panicum</taxon>
        <taxon>Panicum sect. Panicum</taxon>
    </lineage>
</organism>
<evidence type="ECO:0000313" key="5">
    <source>
        <dbReference type="EMBL" id="RLM61280.1"/>
    </source>
</evidence>
<comment type="caution">
    <text evidence="5">The sequence shown here is derived from an EMBL/GenBank/DDBJ whole genome shotgun (WGS) entry which is preliminary data.</text>
</comment>
<evidence type="ECO:0000256" key="1">
    <source>
        <dbReference type="ARBA" id="ARBA00005510"/>
    </source>
</evidence>
<comment type="similarity">
    <text evidence="1">Belongs to the bHLH protein family.</text>
</comment>